<name>A0A0A9DBN0_ARUDO</name>
<reference evidence="1" key="2">
    <citation type="journal article" date="2015" name="Data Brief">
        <title>Shoot transcriptome of the giant reed, Arundo donax.</title>
        <authorList>
            <person name="Barrero R.A."/>
            <person name="Guerrero F.D."/>
            <person name="Moolhuijzen P."/>
            <person name="Goolsby J.A."/>
            <person name="Tidwell J."/>
            <person name="Bellgard S.E."/>
            <person name="Bellgard M.I."/>
        </authorList>
    </citation>
    <scope>NUCLEOTIDE SEQUENCE</scope>
    <source>
        <tissue evidence="1">Shoot tissue taken approximately 20 cm above the soil surface</tissue>
    </source>
</reference>
<dbReference type="AlphaFoldDB" id="A0A0A9DBN0"/>
<sequence>MAPPTPDMPRTGVTILFVNTAHTKACCKPEYAIRGIIRSILRSLRGATMYFNIAPNEECVEALSPFSSLLESKHINTMPTIMQARNTTNNRFFPVTLPPSFPFLSRASEIKFPMTCVLANNPQNSPLKLPKVGPSGKLFSLA</sequence>
<organism evidence="1">
    <name type="scientific">Arundo donax</name>
    <name type="common">Giant reed</name>
    <name type="synonym">Donax arundinaceus</name>
    <dbReference type="NCBI Taxonomy" id="35708"/>
    <lineage>
        <taxon>Eukaryota</taxon>
        <taxon>Viridiplantae</taxon>
        <taxon>Streptophyta</taxon>
        <taxon>Embryophyta</taxon>
        <taxon>Tracheophyta</taxon>
        <taxon>Spermatophyta</taxon>
        <taxon>Magnoliopsida</taxon>
        <taxon>Liliopsida</taxon>
        <taxon>Poales</taxon>
        <taxon>Poaceae</taxon>
        <taxon>PACMAD clade</taxon>
        <taxon>Arundinoideae</taxon>
        <taxon>Arundineae</taxon>
        <taxon>Arundo</taxon>
    </lineage>
</organism>
<protein>
    <submittedName>
        <fullName evidence="1">Uncharacterized protein</fullName>
    </submittedName>
</protein>
<reference evidence="1" key="1">
    <citation type="submission" date="2014-09" db="EMBL/GenBank/DDBJ databases">
        <authorList>
            <person name="Magalhaes I.L.F."/>
            <person name="Oliveira U."/>
            <person name="Santos F.R."/>
            <person name="Vidigal T.H.D.A."/>
            <person name="Brescovit A.D."/>
            <person name="Santos A.J."/>
        </authorList>
    </citation>
    <scope>NUCLEOTIDE SEQUENCE</scope>
    <source>
        <tissue evidence="1">Shoot tissue taken approximately 20 cm above the soil surface</tissue>
    </source>
</reference>
<proteinExistence type="predicted"/>
<dbReference type="EMBL" id="GBRH01212669">
    <property type="protein sequence ID" value="JAD85226.1"/>
    <property type="molecule type" value="Transcribed_RNA"/>
</dbReference>
<accession>A0A0A9DBN0</accession>
<evidence type="ECO:0000313" key="1">
    <source>
        <dbReference type="EMBL" id="JAD85226.1"/>
    </source>
</evidence>